<dbReference type="PANTHER" id="PTHR42085:SF2">
    <property type="entry name" value="F-BOX DOMAIN-CONTAINING PROTEIN"/>
    <property type="match status" value="1"/>
</dbReference>
<dbReference type="OrthoDB" id="3650975at2759"/>
<evidence type="ECO:0000256" key="1">
    <source>
        <dbReference type="SAM" id="MobiDB-lite"/>
    </source>
</evidence>
<comment type="caution">
    <text evidence="2">The sequence shown here is derived from an EMBL/GenBank/DDBJ whole genome shotgun (WGS) entry which is preliminary data.</text>
</comment>
<sequence length="570" mass="63902">MRATALSDAAATQPRLLKEPSTSKEPTPLGHNLSGGASDAAVQGAGGGSRGPPLSNFPLPRELRDQIYEYLLVGEHAQFEPNMDQVRAEPNTSQHRDENEEARAYDLETAILAVNKAIHQEAIEVFHNKNDFILVTVAWGSAPLYGAVFQLPVITLQQKHVENFKSHACHVEFRCTREGQESIEPGVSLITLAQDLPHVVNMMKWLTFGLSWDMETIPNGGGSEIWQHTPSVHDTIQISVMVVTRSSKYRNQDQFITRPAQNPLLKKVLSHIKPMVFPGQKAILYHWTSANAIIRHNLLKVGLTREIGATRVWPQAFLGSLLDLILQRKGRADGLLRAGYSELAVQEYLEIIRSLPRYESDLLSTPGCTWLSICILQTILDLSATAMFTLAALDKTHTTDFHDARIEGASYARDTLFAVPMSTMTLSVDTFQWYFKHSVHHAYAMDVLFKRETFPSPLNNGPNDSVSRTLDMLQHLWINRGGPANDTDDHLGYDLEFLEYLNDDTAARANFMSGQLSNDHILYQLSYRNLGPRVISSPMPKALEALRSNVVRWTDTSAEEKYFGRESNTR</sequence>
<gene>
    <name evidence="2" type="ORF">CBER1_05069</name>
</gene>
<accession>A0A2S6BRK8</accession>
<name>A0A2S6BRK8_9PEZI</name>
<evidence type="ECO:0000313" key="3">
    <source>
        <dbReference type="Proteomes" id="UP000237631"/>
    </source>
</evidence>
<dbReference type="Proteomes" id="UP000237631">
    <property type="component" value="Unassembled WGS sequence"/>
</dbReference>
<dbReference type="PANTHER" id="PTHR42085">
    <property type="entry name" value="F-BOX DOMAIN-CONTAINING PROTEIN"/>
    <property type="match status" value="1"/>
</dbReference>
<evidence type="ECO:0000313" key="2">
    <source>
        <dbReference type="EMBL" id="PPJ50096.1"/>
    </source>
</evidence>
<proteinExistence type="predicted"/>
<organism evidence="2 3">
    <name type="scientific">Cercospora berteroae</name>
    <dbReference type="NCBI Taxonomy" id="357750"/>
    <lineage>
        <taxon>Eukaryota</taxon>
        <taxon>Fungi</taxon>
        <taxon>Dikarya</taxon>
        <taxon>Ascomycota</taxon>
        <taxon>Pezizomycotina</taxon>
        <taxon>Dothideomycetes</taxon>
        <taxon>Dothideomycetidae</taxon>
        <taxon>Mycosphaerellales</taxon>
        <taxon>Mycosphaerellaceae</taxon>
        <taxon>Cercospora</taxon>
    </lineage>
</organism>
<feature type="region of interest" description="Disordered" evidence="1">
    <location>
        <begin position="1"/>
        <end position="58"/>
    </location>
</feature>
<dbReference type="InterPro" id="IPR038883">
    <property type="entry name" value="AN11006-like"/>
</dbReference>
<dbReference type="EMBL" id="PNEN01001793">
    <property type="protein sequence ID" value="PPJ50096.1"/>
    <property type="molecule type" value="Genomic_DNA"/>
</dbReference>
<protein>
    <submittedName>
        <fullName evidence="2">Uncharacterized protein</fullName>
    </submittedName>
</protein>
<keyword evidence="3" id="KW-1185">Reference proteome</keyword>
<dbReference type="AlphaFoldDB" id="A0A2S6BRK8"/>
<reference evidence="3" key="1">
    <citation type="journal article" date="2017" name="bioRxiv">
        <title>Conservation of a gene cluster reveals novel cercosporin biosynthetic mechanisms and extends production to the genus Colletotrichum.</title>
        <authorList>
            <person name="de Jonge R."/>
            <person name="Ebert M.K."/>
            <person name="Huitt-Roehl C.R."/>
            <person name="Pal P."/>
            <person name="Suttle J.C."/>
            <person name="Spanner R.E."/>
            <person name="Neubauer J.D."/>
            <person name="Jurick W.M.II."/>
            <person name="Stott K.A."/>
            <person name="Secor G.A."/>
            <person name="Thomma B.P.H.J."/>
            <person name="Van de Peer Y."/>
            <person name="Townsend C.A."/>
            <person name="Bolton M.D."/>
        </authorList>
    </citation>
    <scope>NUCLEOTIDE SEQUENCE [LARGE SCALE GENOMIC DNA]</scope>
    <source>
        <strain evidence="3">CBS538.71</strain>
    </source>
</reference>